<dbReference type="InterPro" id="IPR010985">
    <property type="entry name" value="Ribbon_hlx_hlx"/>
</dbReference>
<evidence type="ECO:0000259" key="1">
    <source>
        <dbReference type="Pfam" id="PF22513"/>
    </source>
</evidence>
<dbReference type="KEGG" id="asla:NCTC11923_00432"/>
<dbReference type="STRING" id="1278298.GCA_000428685_02450"/>
<feature type="domain" description="Antitoxin FitA-like ribbon-helix-helix" evidence="1">
    <location>
        <begin position="4"/>
        <end position="32"/>
    </location>
</feature>
<dbReference type="EMBL" id="LR134363">
    <property type="protein sequence ID" value="VEG73820.1"/>
    <property type="molecule type" value="Genomic_DNA"/>
</dbReference>
<proteinExistence type="predicted"/>
<name>A0A448KA73_9ACTO</name>
<dbReference type="GO" id="GO:0006355">
    <property type="term" value="P:regulation of DNA-templated transcription"/>
    <property type="evidence" value="ECO:0007669"/>
    <property type="project" value="InterPro"/>
</dbReference>
<dbReference type="Proteomes" id="UP000276899">
    <property type="component" value="Chromosome"/>
</dbReference>
<reference evidence="2 3" key="1">
    <citation type="submission" date="2018-12" db="EMBL/GenBank/DDBJ databases">
        <authorList>
            <consortium name="Pathogen Informatics"/>
        </authorList>
    </citation>
    <scope>NUCLEOTIDE SEQUENCE [LARGE SCALE GENOMIC DNA]</scope>
    <source>
        <strain evidence="2 3">NCTC11923</strain>
    </source>
</reference>
<dbReference type="AlphaFoldDB" id="A0A448KA73"/>
<dbReference type="Pfam" id="PF22513">
    <property type="entry name" value="FitA-like_RHH"/>
    <property type="match status" value="1"/>
</dbReference>
<evidence type="ECO:0000313" key="3">
    <source>
        <dbReference type="Proteomes" id="UP000276899"/>
    </source>
</evidence>
<sequence length="76" mass="8163">MATTLQIRHVPEDVSARLKARAALQGLSLSDYLLAEVTRLAERPDRAELLASIRAAGPAGTTPAVEVLRASRQDRA</sequence>
<dbReference type="RefSeq" id="WP_026427288.1">
    <property type="nucleotide sequence ID" value="NZ_CBCRWE010000091.1"/>
</dbReference>
<accession>A0A448KA73</accession>
<evidence type="ECO:0000313" key="2">
    <source>
        <dbReference type="EMBL" id="VEG73820.1"/>
    </source>
</evidence>
<dbReference type="InterPro" id="IPR053853">
    <property type="entry name" value="FitA-like_RHH"/>
</dbReference>
<keyword evidence="3" id="KW-1185">Reference proteome</keyword>
<organism evidence="2 3">
    <name type="scientific">Actinomyces slackii</name>
    <dbReference type="NCBI Taxonomy" id="52774"/>
    <lineage>
        <taxon>Bacteria</taxon>
        <taxon>Bacillati</taxon>
        <taxon>Actinomycetota</taxon>
        <taxon>Actinomycetes</taxon>
        <taxon>Actinomycetales</taxon>
        <taxon>Actinomycetaceae</taxon>
        <taxon>Actinomyces</taxon>
    </lineage>
</organism>
<protein>
    <recommendedName>
        <fullName evidence="1">Antitoxin FitA-like ribbon-helix-helix domain-containing protein</fullName>
    </recommendedName>
</protein>
<gene>
    <name evidence="2" type="ORF">NCTC11923_00432</name>
</gene>
<dbReference type="SUPFAM" id="SSF47598">
    <property type="entry name" value="Ribbon-helix-helix"/>
    <property type="match status" value="1"/>
</dbReference>